<proteinExistence type="predicted"/>
<evidence type="ECO:0000313" key="2">
    <source>
        <dbReference type="Proteomes" id="UP001165101"/>
    </source>
</evidence>
<keyword evidence="2" id="KW-1185">Reference proteome</keyword>
<sequence length="657" mass="74461">MDFRHPYVIPSLEELVRGCYIHNLQNINSSIVEKPTTPEKEDLFDFNLQSTLNNYSFDKSNSNQSAAYGGTTFNYGNHDDLDEDKELEKLSHNTRNLQDVVNIICSPQNFKKYVMESHCMENLSFLIDIHEYELLWNSVFSNSNIRRSSCLTCKKRHERRSSKMSDLNNNTFSDRLPKIDSQKLDIPKINFSIDDNYNSNNNNNNNNTSNNNNRADKNTLIVNKNIPTEIDVNQLSFDLQSIRSSASFVNLNSQSNSNTACRSSFVNDFSVPSSDCDCTDDTCTFGASHSHADTNNNKSPLRNIQKLQQEQYYEDYEDNDAVKEKLVSTWRYIIDNYIVDNARDQLNLPSAVTRDIEKCNAHPSSDFHNPQNLVKSKNYILSLLRQNVFLSFIRDAEEKIEKIRKLRYDEELKAINEQPSLLGQQISTRNKIESPVNIDIDPHSIPTKGPCNVENPQNVLPPKGPCGVINPELSSPRDTHHIRHTPRHNHTSSSSSGSSTSSIKRALFLPLHSRFTKHSKAPAPTSPPNNFKQFPDSRTVSPIASSNHDNLSRLESHESVSDKRSITSDLSDTSESTTRLSKMSLDEFPDTNFTHISNVKTSSSTTSATSASTSANSHQPILTRILSKKEKDKPQSTHRHHYGFFSNSIFNIDNSAN</sequence>
<protein>
    <submittedName>
        <fullName evidence="1">Unnamed protein product</fullName>
    </submittedName>
</protein>
<dbReference type="EMBL" id="BSXV01001424">
    <property type="protein sequence ID" value="GME92799.1"/>
    <property type="molecule type" value="Genomic_DNA"/>
</dbReference>
<comment type="caution">
    <text evidence="1">The sequence shown here is derived from an EMBL/GenBank/DDBJ whole genome shotgun (WGS) entry which is preliminary data.</text>
</comment>
<gene>
    <name evidence="1" type="ORF">Cboi01_000288900</name>
</gene>
<organism evidence="1 2">
    <name type="scientific">Candida boidinii</name>
    <name type="common">Yeast</name>
    <dbReference type="NCBI Taxonomy" id="5477"/>
    <lineage>
        <taxon>Eukaryota</taxon>
        <taxon>Fungi</taxon>
        <taxon>Dikarya</taxon>
        <taxon>Ascomycota</taxon>
        <taxon>Saccharomycotina</taxon>
        <taxon>Pichiomycetes</taxon>
        <taxon>Pichiales</taxon>
        <taxon>Pichiaceae</taxon>
        <taxon>Ogataea</taxon>
        <taxon>Ogataea/Candida clade</taxon>
    </lineage>
</organism>
<name>A0ACB5TQJ8_CANBO</name>
<evidence type="ECO:0000313" key="1">
    <source>
        <dbReference type="EMBL" id="GME92799.1"/>
    </source>
</evidence>
<reference evidence="1" key="1">
    <citation type="submission" date="2023-04" db="EMBL/GenBank/DDBJ databases">
        <title>Candida boidinii NBRC 1967.</title>
        <authorList>
            <person name="Ichikawa N."/>
            <person name="Sato H."/>
            <person name="Tonouchi N."/>
        </authorList>
    </citation>
    <scope>NUCLEOTIDE SEQUENCE</scope>
    <source>
        <strain evidence="1">NBRC 1967</strain>
    </source>
</reference>
<accession>A0ACB5TQJ8</accession>
<dbReference type="Proteomes" id="UP001165101">
    <property type="component" value="Unassembled WGS sequence"/>
</dbReference>